<dbReference type="Proteomes" id="UP000054279">
    <property type="component" value="Unassembled WGS sequence"/>
</dbReference>
<gene>
    <name evidence="1" type="ORF">M422DRAFT_271906</name>
</gene>
<keyword evidence="2" id="KW-1185">Reference proteome</keyword>
<proteinExistence type="predicted"/>
<accession>A0A0C9TYN9</accession>
<reference evidence="1 2" key="1">
    <citation type="submission" date="2014-06" db="EMBL/GenBank/DDBJ databases">
        <title>Evolutionary Origins and Diversification of the Mycorrhizal Mutualists.</title>
        <authorList>
            <consortium name="DOE Joint Genome Institute"/>
            <consortium name="Mycorrhizal Genomics Consortium"/>
            <person name="Kohler A."/>
            <person name="Kuo A."/>
            <person name="Nagy L.G."/>
            <person name="Floudas D."/>
            <person name="Copeland A."/>
            <person name="Barry K.W."/>
            <person name="Cichocki N."/>
            <person name="Veneault-Fourrey C."/>
            <person name="LaButti K."/>
            <person name="Lindquist E.A."/>
            <person name="Lipzen A."/>
            <person name="Lundell T."/>
            <person name="Morin E."/>
            <person name="Murat C."/>
            <person name="Riley R."/>
            <person name="Ohm R."/>
            <person name="Sun H."/>
            <person name="Tunlid A."/>
            <person name="Henrissat B."/>
            <person name="Grigoriev I.V."/>
            <person name="Hibbett D.S."/>
            <person name="Martin F."/>
        </authorList>
    </citation>
    <scope>NUCLEOTIDE SEQUENCE [LARGE SCALE GENOMIC DNA]</scope>
    <source>
        <strain evidence="1 2">SS14</strain>
    </source>
</reference>
<name>A0A0C9TYN9_SPHS4</name>
<dbReference type="AlphaFoldDB" id="A0A0C9TYN9"/>
<protein>
    <submittedName>
        <fullName evidence="1">Uncharacterized protein</fullName>
    </submittedName>
</protein>
<sequence>MSNNQNGRQIPPNAPRIRCIPLPDLYVPTPTIYAQPGPQNTPLSPLGLSIPRNAPAAPLPIPAVTAIPPNAPRMRPIPLPDV</sequence>
<dbReference type="HOGENOM" id="CLU_2559786_0_0_1"/>
<organism evidence="1 2">
    <name type="scientific">Sphaerobolus stellatus (strain SS14)</name>
    <dbReference type="NCBI Taxonomy" id="990650"/>
    <lineage>
        <taxon>Eukaryota</taxon>
        <taxon>Fungi</taxon>
        <taxon>Dikarya</taxon>
        <taxon>Basidiomycota</taxon>
        <taxon>Agaricomycotina</taxon>
        <taxon>Agaricomycetes</taxon>
        <taxon>Phallomycetidae</taxon>
        <taxon>Geastrales</taxon>
        <taxon>Sphaerobolaceae</taxon>
        <taxon>Sphaerobolus</taxon>
    </lineage>
</organism>
<evidence type="ECO:0000313" key="1">
    <source>
        <dbReference type="EMBL" id="KIJ26944.1"/>
    </source>
</evidence>
<dbReference type="EMBL" id="KN837351">
    <property type="protein sequence ID" value="KIJ26944.1"/>
    <property type="molecule type" value="Genomic_DNA"/>
</dbReference>
<evidence type="ECO:0000313" key="2">
    <source>
        <dbReference type="Proteomes" id="UP000054279"/>
    </source>
</evidence>